<evidence type="ECO:0000313" key="3">
    <source>
        <dbReference type="Proteomes" id="UP000001549"/>
    </source>
</evidence>
<feature type="domain" description="Methyltransferase FkbM" evidence="1">
    <location>
        <begin position="78"/>
        <end position="238"/>
    </location>
</feature>
<keyword evidence="2" id="KW-0489">Methyltransferase</keyword>
<dbReference type="STRING" id="656024.FsymDg_1678"/>
<dbReference type="NCBIfam" id="TIGR01444">
    <property type="entry name" value="fkbM_fam"/>
    <property type="match status" value="1"/>
</dbReference>
<dbReference type="HOGENOM" id="CLU_074577_2_0_11"/>
<dbReference type="InterPro" id="IPR029063">
    <property type="entry name" value="SAM-dependent_MTases_sf"/>
</dbReference>
<dbReference type="PANTHER" id="PTHR34203:SF15">
    <property type="entry name" value="SLL1173 PROTEIN"/>
    <property type="match status" value="1"/>
</dbReference>
<evidence type="ECO:0000313" key="2">
    <source>
        <dbReference type="EMBL" id="AEH09130.1"/>
    </source>
</evidence>
<dbReference type="GO" id="GO:0008168">
    <property type="term" value="F:methyltransferase activity"/>
    <property type="evidence" value="ECO:0007669"/>
    <property type="project" value="UniProtKB-KW"/>
</dbReference>
<keyword evidence="2" id="KW-0808">Transferase</keyword>
<protein>
    <submittedName>
        <fullName evidence="2">Methyltransferase FkbM family</fullName>
    </submittedName>
</protein>
<dbReference type="Gene3D" id="3.40.50.150">
    <property type="entry name" value="Vaccinia Virus protein VP39"/>
    <property type="match status" value="1"/>
</dbReference>
<name>F8B4S3_9ACTN</name>
<dbReference type="PANTHER" id="PTHR34203">
    <property type="entry name" value="METHYLTRANSFERASE, FKBM FAMILY PROTEIN"/>
    <property type="match status" value="1"/>
</dbReference>
<organism evidence="2 3">
    <name type="scientific">Candidatus Protofrankia datiscae</name>
    <dbReference type="NCBI Taxonomy" id="2716812"/>
    <lineage>
        <taxon>Bacteria</taxon>
        <taxon>Bacillati</taxon>
        <taxon>Actinomycetota</taxon>
        <taxon>Actinomycetes</taxon>
        <taxon>Frankiales</taxon>
        <taxon>Frankiaceae</taxon>
        <taxon>Protofrankia</taxon>
    </lineage>
</organism>
<proteinExistence type="predicted"/>
<sequence>MIGPRHSATTTLSLRSIAERASHQIVLRRRLPAPFDRTRIYVSSEAGLKYLRPRLTGVDPILLGLVREVIRTSNTVWDIGANTGLFAFAAAAVAGPGGTVLAVEPDTVMVNLLRRSTALPGKRAGIDVLPVAVAADPGVSRFCIAARNRATNHIEGFGSSQTGGVRAVQVVPTITLDSLLDHFPAPDVLKIDVEGAERLVLEGGLRLLRETRPTIICEVAPANAGQVTKIFTEHGYRIFDASHPAGTREPVDSAPWATLALAAGRSDRPATTDEGQRR</sequence>
<dbReference type="GO" id="GO:0032259">
    <property type="term" value="P:methylation"/>
    <property type="evidence" value="ECO:0007669"/>
    <property type="project" value="UniProtKB-KW"/>
</dbReference>
<accession>F8B4S3</accession>
<dbReference type="InterPro" id="IPR052514">
    <property type="entry name" value="SAM-dependent_MTase"/>
</dbReference>
<dbReference type="InterPro" id="IPR006342">
    <property type="entry name" value="FkbM_mtfrase"/>
</dbReference>
<dbReference type="EMBL" id="CP002801">
    <property type="protein sequence ID" value="AEH09130.1"/>
    <property type="molecule type" value="Genomic_DNA"/>
</dbReference>
<dbReference type="RefSeq" id="WP_013873088.1">
    <property type="nucleotide sequence ID" value="NC_015656.1"/>
</dbReference>
<dbReference type="AlphaFoldDB" id="F8B4S3"/>
<dbReference type="KEGG" id="fsy:FsymDg_1678"/>
<dbReference type="eggNOG" id="COG2242">
    <property type="taxonomic scope" value="Bacteria"/>
</dbReference>
<keyword evidence="3" id="KW-1185">Reference proteome</keyword>
<evidence type="ECO:0000259" key="1">
    <source>
        <dbReference type="Pfam" id="PF05050"/>
    </source>
</evidence>
<dbReference type="Proteomes" id="UP000001549">
    <property type="component" value="Chromosome"/>
</dbReference>
<dbReference type="SUPFAM" id="SSF53335">
    <property type="entry name" value="S-adenosyl-L-methionine-dependent methyltransferases"/>
    <property type="match status" value="1"/>
</dbReference>
<dbReference type="Pfam" id="PF05050">
    <property type="entry name" value="Methyltransf_21"/>
    <property type="match status" value="1"/>
</dbReference>
<reference evidence="2 3" key="1">
    <citation type="submission" date="2011-05" db="EMBL/GenBank/DDBJ databases">
        <title>Complete sequence of chromosome of Frankia symbiont of Datisca glomerata.</title>
        <authorList>
            <consortium name="US DOE Joint Genome Institute"/>
            <person name="Lucas S."/>
            <person name="Han J."/>
            <person name="Lapidus A."/>
            <person name="Cheng J.-F."/>
            <person name="Goodwin L."/>
            <person name="Pitluck S."/>
            <person name="Peters L."/>
            <person name="Mikhailova N."/>
            <person name="Chertkov O."/>
            <person name="Teshima H."/>
            <person name="Han C."/>
            <person name="Tapia R."/>
            <person name="Land M."/>
            <person name="Hauser L."/>
            <person name="Kyrpides N."/>
            <person name="Ivanova N."/>
            <person name="Pagani I."/>
            <person name="Berry A."/>
            <person name="Pawlowski K."/>
            <person name="Persson T."/>
            <person name="Vanden Heuvel B."/>
            <person name="Benson D."/>
            <person name="Woyke T."/>
        </authorList>
    </citation>
    <scope>NUCLEOTIDE SEQUENCE [LARGE SCALE GENOMIC DNA]</scope>
    <source>
        <strain evidence="3">4085684</strain>
    </source>
</reference>
<gene>
    <name evidence="2" type="ordered locus">FsymDg_1678</name>
</gene>